<dbReference type="PATRIC" id="fig|1566026.4.peg.1070"/>
<evidence type="ECO:0000256" key="1">
    <source>
        <dbReference type="SAM" id="Phobius"/>
    </source>
</evidence>
<evidence type="ECO:0000313" key="3">
    <source>
        <dbReference type="Proteomes" id="UP000036908"/>
    </source>
</evidence>
<dbReference type="RefSeq" id="WP_053224324.1">
    <property type="nucleotide sequence ID" value="NZ_JSVA01000016.1"/>
</dbReference>
<evidence type="ECO:0008006" key="4">
    <source>
        <dbReference type="Google" id="ProtNLM"/>
    </source>
</evidence>
<accession>A0A0L8AIB7</accession>
<reference evidence="3" key="1">
    <citation type="submission" date="2014-11" db="EMBL/GenBank/DDBJ databases">
        <title>Genome sequencing of Roseivirga sp. D-25.</title>
        <authorList>
            <person name="Selvaratnam C."/>
            <person name="Thevarajoo S."/>
            <person name="Goh K.M."/>
            <person name="Eee R."/>
            <person name="Chan K.-G."/>
            <person name="Chong C.S."/>
        </authorList>
    </citation>
    <scope>NUCLEOTIDE SEQUENCE [LARGE SCALE GENOMIC DNA]</scope>
    <source>
        <strain evidence="3">D-25</strain>
    </source>
</reference>
<keyword evidence="1" id="KW-0472">Membrane</keyword>
<organism evidence="2 3">
    <name type="scientific">Roseivirga seohaensis subsp. aquiponti</name>
    <dbReference type="NCBI Taxonomy" id="1566026"/>
    <lineage>
        <taxon>Bacteria</taxon>
        <taxon>Pseudomonadati</taxon>
        <taxon>Bacteroidota</taxon>
        <taxon>Cytophagia</taxon>
        <taxon>Cytophagales</taxon>
        <taxon>Roseivirgaceae</taxon>
        <taxon>Roseivirga</taxon>
    </lineage>
</organism>
<feature type="transmembrane region" description="Helical" evidence="1">
    <location>
        <begin position="87"/>
        <end position="105"/>
    </location>
</feature>
<dbReference type="EMBL" id="JSVA01000016">
    <property type="protein sequence ID" value="KOF02099.1"/>
    <property type="molecule type" value="Genomic_DNA"/>
</dbReference>
<sequence>MKKLSIYFTFGIILLMFVPSPMKASSISDPITEESKEKLTHEEMQAMVVRLNEIKDMDKSSLTREERKELRKEVRAMKKDIRDSGGGGLYISSGAIIVILLLIIIL</sequence>
<gene>
    <name evidence="2" type="ORF">OB69_13810</name>
</gene>
<dbReference type="AlphaFoldDB" id="A0A0L8AIB7"/>
<keyword evidence="1" id="KW-1133">Transmembrane helix</keyword>
<evidence type="ECO:0000313" key="2">
    <source>
        <dbReference type="EMBL" id="KOF02099.1"/>
    </source>
</evidence>
<comment type="caution">
    <text evidence="2">The sequence shown here is derived from an EMBL/GenBank/DDBJ whole genome shotgun (WGS) entry which is preliminary data.</text>
</comment>
<keyword evidence="3" id="KW-1185">Reference proteome</keyword>
<dbReference type="Proteomes" id="UP000036908">
    <property type="component" value="Unassembled WGS sequence"/>
</dbReference>
<name>A0A0L8AIB7_9BACT</name>
<proteinExistence type="predicted"/>
<keyword evidence="1" id="KW-0812">Transmembrane</keyword>
<dbReference type="OrthoDB" id="799395at2"/>
<protein>
    <recommendedName>
        <fullName evidence="4">Seryl-tRNA synthetase</fullName>
    </recommendedName>
</protein>